<feature type="compositionally biased region" description="Basic residues" evidence="1">
    <location>
        <begin position="159"/>
        <end position="170"/>
    </location>
</feature>
<sequence>MAFKFDDQQCDFCSSRSEKTVNTENYSAARPPHLNKSNESSQQVAGTTAALPDLDLAAAIHTQVHMGGDKDEREPNYPIDHKPPSNMSNVTASTDATAVANVDTSKVDFTTPPYNFASNGLTESVLARHQHELQLLNPGDFVAWLEGAAPGYTHLAVTHHKKGRGRHAPRSKPSQASDTSYVHVAPPTSEAGQSLDILAAGALFDEQSFNPYFYNSRLDMSCGY</sequence>
<accession>A0AA38SJC2</accession>
<evidence type="ECO:0000313" key="2">
    <source>
        <dbReference type="EMBL" id="KAJ9164906.1"/>
    </source>
</evidence>
<evidence type="ECO:0000256" key="1">
    <source>
        <dbReference type="SAM" id="MobiDB-lite"/>
    </source>
</evidence>
<dbReference type="Proteomes" id="UP001174691">
    <property type="component" value="Unassembled WGS sequence"/>
</dbReference>
<proteinExistence type="predicted"/>
<dbReference type="AlphaFoldDB" id="A0AA38SJC2"/>
<organism evidence="2 3">
    <name type="scientific">Coniochaeta hoffmannii</name>
    <dbReference type="NCBI Taxonomy" id="91930"/>
    <lineage>
        <taxon>Eukaryota</taxon>
        <taxon>Fungi</taxon>
        <taxon>Dikarya</taxon>
        <taxon>Ascomycota</taxon>
        <taxon>Pezizomycotina</taxon>
        <taxon>Sordariomycetes</taxon>
        <taxon>Sordariomycetidae</taxon>
        <taxon>Coniochaetales</taxon>
        <taxon>Coniochaetaceae</taxon>
        <taxon>Coniochaeta</taxon>
    </lineage>
</organism>
<reference evidence="2" key="1">
    <citation type="submission" date="2022-07" db="EMBL/GenBank/DDBJ databases">
        <title>Fungi with potential for degradation of polypropylene.</title>
        <authorList>
            <person name="Gostincar C."/>
        </authorList>
    </citation>
    <scope>NUCLEOTIDE SEQUENCE</scope>
    <source>
        <strain evidence="2">EXF-13287</strain>
    </source>
</reference>
<gene>
    <name evidence="2" type="ORF">NKR19_g895</name>
</gene>
<evidence type="ECO:0000313" key="3">
    <source>
        <dbReference type="Proteomes" id="UP001174691"/>
    </source>
</evidence>
<feature type="region of interest" description="Disordered" evidence="1">
    <location>
        <begin position="159"/>
        <end position="186"/>
    </location>
</feature>
<dbReference type="EMBL" id="JANBVN010000008">
    <property type="protein sequence ID" value="KAJ9164906.1"/>
    <property type="molecule type" value="Genomic_DNA"/>
</dbReference>
<comment type="caution">
    <text evidence="2">The sequence shown here is derived from an EMBL/GenBank/DDBJ whole genome shotgun (WGS) entry which is preliminary data.</text>
</comment>
<protein>
    <submittedName>
        <fullName evidence="2">Uncharacterized protein</fullName>
    </submittedName>
</protein>
<name>A0AA38SJC2_9PEZI</name>
<feature type="region of interest" description="Disordered" evidence="1">
    <location>
        <begin position="14"/>
        <end position="42"/>
    </location>
</feature>
<keyword evidence="3" id="KW-1185">Reference proteome</keyword>